<evidence type="ECO:0000313" key="2">
    <source>
        <dbReference type="Proteomes" id="UP000291301"/>
    </source>
</evidence>
<dbReference type="EMBL" id="SJST01000001">
    <property type="protein sequence ID" value="TCD16135.1"/>
    <property type="molecule type" value="Genomic_DNA"/>
</dbReference>
<evidence type="ECO:0008006" key="3">
    <source>
        <dbReference type="Google" id="ProtNLM"/>
    </source>
</evidence>
<sequence length="181" mass="18974">MGTHERPATPEEDIARYREGKTTLRGVLTTDLIELAQAGASIILGCRSSDGYPVAGNGLACRVDQAGKIRVLFGRAGNEPLLSALEAGSGIAVTFGRVRDHRGFQVKARSAAIRPAGPDDTPEIARQLAVFCGELVDIGYAPPIAEGLTAWEPDDVLAMEFFPVSAYVQTPGPGAGSPLSL</sequence>
<accession>A0A4R0PEB1</accession>
<protein>
    <recommendedName>
        <fullName evidence="3">Pyridoxamine 5'-phosphate oxidase family protein</fullName>
    </recommendedName>
</protein>
<dbReference type="AlphaFoldDB" id="A0A4R0PEB1"/>
<name>A0A4R0PEB1_9HYPH</name>
<dbReference type="OrthoDB" id="2618648at2"/>
<dbReference type="Proteomes" id="UP000291301">
    <property type="component" value="Unassembled WGS sequence"/>
</dbReference>
<comment type="caution">
    <text evidence="1">The sequence shown here is derived from an EMBL/GenBank/DDBJ whole genome shotgun (WGS) entry which is preliminary data.</text>
</comment>
<organism evidence="1 2">
    <name type="scientific">Oricola cellulosilytica</name>
    <dbReference type="NCBI Taxonomy" id="1429082"/>
    <lineage>
        <taxon>Bacteria</taxon>
        <taxon>Pseudomonadati</taxon>
        <taxon>Pseudomonadota</taxon>
        <taxon>Alphaproteobacteria</taxon>
        <taxon>Hyphomicrobiales</taxon>
        <taxon>Ahrensiaceae</taxon>
        <taxon>Oricola</taxon>
    </lineage>
</organism>
<keyword evidence="2" id="KW-1185">Reference proteome</keyword>
<proteinExistence type="predicted"/>
<dbReference type="RefSeq" id="WP_131564725.1">
    <property type="nucleotide sequence ID" value="NZ_JAINFK010000001.1"/>
</dbReference>
<reference evidence="1 2" key="1">
    <citation type="journal article" date="2015" name="Antonie Van Leeuwenhoek">
        <title>Oricola cellulosilytica gen. nov., sp. nov., a cellulose-degrading bacterium of the family Phyllobacteriaceae isolated from surface seashore water, and emended descriptions of Mesorhizobium loti and Phyllobacterium myrsinacearum.</title>
        <authorList>
            <person name="Hameed A."/>
            <person name="Shahina M."/>
            <person name="Lai W.A."/>
            <person name="Lin S.Y."/>
            <person name="Young L.S."/>
            <person name="Liu Y.C."/>
            <person name="Hsu Y.H."/>
            <person name="Young C.C."/>
        </authorList>
    </citation>
    <scope>NUCLEOTIDE SEQUENCE [LARGE SCALE GENOMIC DNA]</scope>
    <source>
        <strain evidence="1 2">KCTC 52183</strain>
    </source>
</reference>
<evidence type="ECO:0000313" key="1">
    <source>
        <dbReference type="EMBL" id="TCD16135.1"/>
    </source>
</evidence>
<gene>
    <name evidence="1" type="ORF">E0D97_01470</name>
</gene>